<dbReference type="GeneID" id="67521769"/>
<dbReference type="InterPro" id="IPR019700">
    <property type="entry name" value="Sigma-G_inhibitor_Gin"/>
</dbReference>
<organism evidence="1 2">
    <name type="scientific">Cytobacillus firmus</name>
    <name type="common">Bacillus firmus</name>
    <dbReference type="NCBI Taxonomy" id="1399"/>
    <lineage>
        <taxon>Bacteria</taxon>
        <taxon>Bacillati</taxon>
        <taxon>Bacillota</taxon>
        <taxon>Bacilli</taxon>
        <taxon>Bacillales</taxon>
        <taxon>Bacillaceae</taxon>
        <taxon>Cytobacillus</taxon>
    </lineage>
</organism>
<sequence length="67" mass="7691">MGSLLAKKQAGEECVICEQAKTRGIHLYTSFICTDCENDLITTDTSHPKYNYYLKKLRKITMPEIFS</sequence>
<dbReference type="OrthoDB" id="2886653at2"/>
<proteinExistence type="predicted"/>
<evidence type="ECO:0000313" key="2">
    <source>
        <dbReference type="Proteomes" id="UP000465778"/>
    </source>
</evidence>
<dbReference type="AlphaFoldDB" id="A0A0J5W0I4"/>
<dbReference type="EMBL" id="VDEM01000031">
    <property type="protein sequence ID" value="KAF0823393.1"/>
    <property type="molecule type" value="Genomic_DNA"/>
</dbReference>
<reference evidence="1 2" key="1">
    <citation type="journal article" date="2020" name="G3 (Bethesda)">
        <title>Whole Genome Sequencing and Comparative Genomics of Two Nematicidal Bacillus Strains Reveals a Wide Range of Possible Virulence Factors.</title>
        <authorList>
            <person name="Susic N."/>
            <person name="Janezic S."/>
            <person name="Rupnik M."/>
            <person name="Geric Stare B."/>
        </authorList>
    </citation>
    <scope>NUCLEOTIDE SEQUENCE [LARGE SCALE GENOMIC DNA]</scope>
    <source>
        <strain evidence="1 2">I-1582</strain>
    </source>
</reference>
<comment type="caution">
    <text evidence="1">The sequence shown here is derived from an EMBL/GenBank/DDBJ whole genome shotgun (WGS) entry which is preliminary data.</text>
</comment>
<protein>
    <submittedName>
        <fullName evidence="1">CsfB</fullName>
    </submittedName>
</protein>
<accession>A0A0J5W0I4</accession>
<evidence type="ECO:0000313" key="1">
    <source>
        <dbReference type="EMBL" id="KAF0823393.1"/>
    </source>
</evidence>
<dbReference type="Proteomes" id="UP000465778">
    <property type="component" value="Unassembled WGS sequence"/>
</dbReference>
<gene>
    <name evidence="1" type="ORF">KIS1582_2764</name>
</gene>
<dbReference type="Pfam" id="PF10764">
    <property type="entry name" value="Gin"/>
    <property type="match status" value="1"/>
</dbReference>
<dbReference type="RefSeq" id="WP_035332946.1">
    <property type="nucleotide sequence ID" value="NZ_CANMEA010000015.1"/>
</dbReference>
<name>A0A0J5W0I4_CYTFI</name>